<dbReference type="InterPro" id="IPR036390">
    <property type="entry name" value="WH_DNA-bd_sf"/>
</dbReference>
<sequence length="64" mass="7275">SDAGDISRKILFKSVNYKPKQVERACDELESRGFVQLHAGFFKKDWSSISITDEGIDVIEPEED</sequence>
<accession>X1LWP0</accession>
<organism evidence="1">
    <name type="scientific">marine sediment metagenome</name>
    <dbReference type="NCBI Taxonomy" id="412755"/>
    <lineage>
        <taxon>unclassified sequences</taxon>
        <taxon>metagenomes</taxon>
        <taxon>ecological metagenomes</taxon>
    </lineage>
</organism>
<name>X1LWP0_9ZZZZ</name>
<reference evidence="1" key="1">
    <citation type="journal article" date="2014" name="Front. Microbiol.">
        <title>High frequency of phylogenetically diverse reductive dehalogenase-homologous genes in deep subseafloor sedimentary metagenomes.</title>
        <authorList>
            <person name="Kawai M."/>
            <person name="Futagami T."/>
            <person name="Toyoda A."/>
            <person name="Takaki Y."/>
            <person name="Nishi S."/>
            <person name="Hori S."/>
            <person name="Arai W."/>
            <person name="Tsubouchi T."/>
            <person name="Morono Y."/>
            <person name="Uchiyama I."/>
            <person name="Ito T."/>
            <person name="Fujiyama A."/>
            <person name="Inagaki F."/>
            <person name="Takami H."/>
        </authorList>
    </citation>
    <scope>NUCLEOTIDE SEQUENCE</scope>
    <source>
        <strain evidence="1">Expedition CK06-06</strain>
    </source>
</reference>
<dbReference type="AlphaFoldDB" id="X1LWP0"/>
<evidence type="ECO:0000313" key="1">
    <source>
        <dbReference type="EMBL" id="GAI10226.1"/>
    </source>
</evidence>
<proteinExistence type="predicted"/>
<gene>
    <name evidence="1" type="ORF">S06H3_21950</name>
</gene>
<protein>
    <submittedName>
        <fullName evidence="1">Uncharacterized protein</fullName>
    </submittedName>
</protein>
<comment type="caution">
    <text evidence="1">The sequence shown here is derived from an EMBL/GenBank/DDBJ whole genome shotgun (WGS) entry which is preliminary data.</text>
</comment>
<dbReference type="SUPFAM" id="SSF46785">
    <property type="entry name" value="Winged helix' DNA-binding domain"/>
    <property type="match status" value="1"/>
</dbReference>
<dbReference type="EMBL" id="BARV01011625">
    <property type="protein sequence ID" value="GAI10226.1"/>
    <property type="molecule type" value="Genomic_DNA"/>
</dbReference>
<feature type="non-terminal residue" evidence="1">
    <location>
        <position position="1"/>
    </location>
</feature>